<proteinExistence type="predicted"/>
<dbReference type="Gene3D" id="1.10.10.10">
    <property type="entry name" value="Winged helix-like DNA-binding domain superfamily/Winged helix DNA-binding domain"/>
    <property type="match status" value="1"/>
</dbReference>
<protein>
    <submittedName>
        <fullName evidence="1">Transcriptional regulator</fullName>
    </submittedName>
</protein>
<dbReference type="EMBL" id="CP001366">
    <property type="protein sequence ID" value="ACM58439.1"/>
    <property type="molecule type" value="Genomic_DNA"/>
</dbReference>
<gene>
    <name evidence="1" type="ordered locus">Hlac_2881</name>
</gene>
<dbReference type="HOGENOM" id="CLU_097789_2_0_2"/>
<dbReference type="InterPro" id="IPR011991">
    <property type="entry name" value="ArsR-like_HTH"/>
</dbReference>
<dbReference type="Pfam" id="PF24033">
    <property type="entry name" value="DUF7342"/>
    <property type="match status" value="1"/>
</dbReference>
<dbReference type="SUPFAM" id="SSF46785">
    <property type="entry name" value="Winged helix' DNA-binding domain"/>
    <property type="match status" value="1"/>
</dbReference>
<dbReference type="InterPro" id="IPR036390">
    <property type="entry name" value="WH_DNA-bd_sf"/>
</dbReference>
<organism evidence="1 2">
    <name type="scientific">Halorubrum lacusprofundi (strain ATCC 49239 / DSM 5036 / JCM 8891 / ACAM 34)</name>
    <dbReference type="NCBI Taxonomy" id="416348"/>
    <lineage>
        <taxon>Archaea</taxon>
        <taxon>Methanobacteriati</taxon>
        <taxon>Methanobacteriota</taxon>
        <taxon>Stenosarchaea group</taxon>
        <taxon>Halobacteria</taxon>
        <taxon>Halobacteriales</taxon>
        <taxon>Haloferacaceae</taxon>
        <taxon>Halorubrum</taxon>
    </lineage>
</organism>
<dbReference type="KEGG" id="hla:Hlac_2881"/>
<evidence type="ECO:0000313" key="2">
    <source>
        <dbReference type="Proteomes" id="UP000000740"/>
    </source>
</evidence>
<sequence>MFSSGNYLFLNCVAPSMTETWDDINKQVKADWKAETTPFERVYEIVEQTHDGQSAAEIADRALVSEPTARRHCKSLVNTGFAETDQDGQTTLYRRDSDRILMSRIRELREEVTRPELLDSIRDMKAEIRRYEDSYDVVSPEELAQQLDGDEAEGWDDLTAWRTTRQNLAVAQAALAYDEASHQLAV</sequence>
<dbReference type="CDD" id="cd00090">
    <property type="entry name" value="HTH_ARSR"/>
    <property type="match status" value="1"/>
</dbReference>
<dbReference type="InterPro" id="IPR036388">
    <property type="entry name" value="WH-like_DNA-bd_sf"/>
</dbReference>
<name>B9LW49_HALLT</name>
<dbReference type="AlphaFoldDB" id="B9LW49"/>
<reference evidence="1 2" key="1">
    <citation type="journal article" date="2016" name="Stand. Genomic Sci.">
        <title>Complete genome sequence of the Antarctic Halorubrum lacusprofundi type strain ACAM 34.</title>
        <authorList>
            <person name="Anderson I.J."/>
            <person name="DasSarma P."/>
            <person name="Lucas S."/>
            <person name="Copeland A."/>
            <person name="Lapidus A."/>
            <person name="Del Rio T.G."/>
            <person name="Tice H."/>
            <person name="Dalin E."/>
            <person name="Bruce D.C."/>
            <person name="Goodwin L."/>
            <person name="Pitluck S."/>
            <person name="Sims D."/>
            <person name="Brettin T.S."/>
            <person name="Detter J.C."/>
            <person name="Han C.S."/>
            <person name="Larimer F."/>
            <person name="Hauser L."/>
            <person name="Land M."/>
            <person name="Ivanova N."/>
            <person name="Richardson P."/>
            <person name="Cavicchioli R."/>
            <person name="DasSarma S."/>
            <person name="Woese C.R."/>
            <person name="Kyrpides N.C."/>
        </authorList>
    </citation>
    <scope>NUCLEOTIDE SEQUENCE [LARGE SCALE GENOMIC DNA]</scope>
    <source>
        <strain evidence="2">ATCC 49239 / DSM 5036 / JCM 8891 / ACAM 34</strain>
    </source>
</reference>
<keyword evidence="2" id="KW-1185">Reference proteome</keyword>
<dbReference type="eggNOG" id="arCOG02775">
    <property type="taxonomic scope" value="Archaea"/>
</dbReference>
<evidence type="ECO:0000313" key="1">
    <source>
        <dbReference type="EMBL" id="ACM58439.1"/>
    </source>
</evidence>
<dbReference type="Proteomes" id="UP000000740">
    <property type="component" value="Chromosome 2"/>
</dbReference>
<dbReference type="InterPro" id="IPR055766">
    <property type="entry name" value="DUF7342"/>
</dbReference>
<accession>B9LW49</accession>